<name>A0A939GD52_9BACT</name>
<protein>
    <recommendedName>
        <fullName evidence="4">Outer membrane protein beta-barrel domain-containing protein</fullName>
    </recommendedName>
</protein>
<evidence type="ECO:0000313" key="3">
    <source>
        <dbReference type="Proteomes" id="UP000664034"/>
    </source>
</evidence>
<keyword evidence="3" id="KW-1185">Reference proteome</keyword>
<dbReference type="AlphaFoldDB" id="A0A939GD52"/>
<reference evidence="2" key="1">
    <citation type="submission" date="2021-03" db="EMBL/GenBank/DDBJ databases">
        <title>Fibrella sp. HMF5335 genome sequencing and assembly.</title>
        <authorList>
            <person name="Kang H."/>
            <person name="Kim H."/>
            <person name="Bae S."/>
            <person name="Joh K."/>
        </authorList>
    </citation>
    <scope>NUCLEOTIDE SEQUENCE</scope>
    <source>
        <strain evidence="2">HMF5335</strain>
    </source>
</reference>
<evidence type="ECO:0008006" key="4">
    <source>
        <dbReference type="Google" id="ProtNLM"/>
    </source>
</evidence>
<gene>
    <name evidence="2" type="ORF">J2I47_09465</name>
</gene>
<feature type="signal peptide" evidence="1">
    <location>
        <begin position="1"/>
        <end position="18"/>
    </location>
</feature>
<keyword evidence="1" id="KW-0732">Signal</keyword>
<feature type="chain" id="PRO_5036782968" description="Outer membrane protein beta-barrel domain-containing protein" evidence="1">
    <location>
        <begin position="19"/>
        <end position="220"/>
    </location>
</feature>
<evidence type="ECO:0000313" key="2">
    <source>
        <dbReference type="EMBL" id="MBO0936769.1"/>
    </source>
</evidence>
<dbReference type="Proteomes" id="UP000664034">
    <property type="component" value="Unassembled WGS sequence"/>
</dbReference>
<comment type="caution">
    <text evidence="2">The sequence shown here is derived from an EMBL/GenBank/DDBJ whole genome shotgun (WGS) entry which is preliminary data.</text>
</comment>
<dbReference type="EMBL" id="JAFMYV010000004">
    <property type="protein sequence ID" value="MBO0936769.1"/>
    <property type="molecule type" value="Genomic_DNA"/>
</dbReference>
<sequence>MKTIFFFACVLGGLPALAQVSKPFKVNVAAGYGIQPTSGARGGVLVGIEPRYSLSNQLELGIRLGGVFPSQSVPATVYQADRYTATPVVSTLATANFWLSPGRFRPYIGIGLGNYWATTSTYTTEVRPNGGISVSSIGRSVSKPGGMVRIGAKAGHVHLAAEYNLVGSTTQQDPDYRDAAILGYMNGQPLYDNTTKVINWTTPNAYFGIQLGVDIGGGVR</sequence>
<dbReference type="RefSeq" id="WP_207364332.1">
    <property type="nucleotide sequence ID" value="NZ_JAFMYV010000004.1"/>
</dbReference>
<evidence type="ECO:0000256" key="1">
    <source>
        <dbReference type="SAM" id="SignalP"/>
    </source>
</evidence>
<organism evidence="2 3">
    <name type="scientific">Fibrella rubiginis</name>
    <dbReference type="NCBI Taxonomy" id="2817060"/>
    <lineage>
        <taxon>Bacteria</taxon>
        <taxon>Pseudomonadati</taxon>
        <taxon>Bacteroidota</taxon>
        <taxon>Cytophagia</taxon>
        <taxon>Cytophagales</taxon>
        <taxon>Spirosomataceae</taxon>
        <taxon>Fibrella</taxon>
    </lineage>
</organism>
<accession>A0A939GD52</accession>
<proteinExistence type="predicted"/>